<reference evidence="4" key="1">
    <citation type="submission" date="2013-08" db="EMBL/GenBank/DDBJ databases">
        <authorList>
            <person name="Mendez C."/>
            <person name="Richter M."/>
            <person name="Ferrer M."/>
            <person name="Sanchez J."/>
        </authorList>
    </citation>
    <scope>NUCLEOTIDE SEQUENCE</scope>
</reference>
<dbReference type="GO" id="GO:0003941">
    <property type="term" value="F:L-serine ammonia-lyase activity"/>
    <property type="evidence" value="ECO:0007669"/>
    <property type="project" value="TreeGrafter"/>
</dbReference>
<comment type="cofactor">
    <cofactor evidence="1">
        <name>pyridoxal 5'-phosphate</name>
        <dbReference type="ChEBI" id="CHEBI:597326"/>
    </cofactor>
</comment>
<dbReference type="EMBL" id="AUZY01005919">
    <property type="protein sequence ID" value="EQD56627.1"/>
    <property type="molecule type" value="Genomic_DNA"/>
</dbReference>
<dbReference type="SUPFAM" id="SSF53686">
    <property type="entry name" value="Tryptophan synthase beta subunit-like PLP-dependent enzymes"/>
    <property type="match status" value="1"/>
</dbReference>
<dbReference type="GO" id="GO:0030170">
    <property type="term" value="F:pyridoxal phosphate binding"/>
    <property type="evidence" value="ECO:0007669"/>
    <property type="project" value="TreeGrafter"/>
</dbReference>
<dbReference type="PANTHER" id="PTHR43050:SF1">
    <property type="entry name" value="SERINE RACEMASE"/>
    <property type="match status" value="1"/>
</dbReference>
<dbReference type="AlphaFoldDB" id="T1AHH6"/>
<dbReference type="GO" id="GO:0005524">
    <property type="term" value="F:ATP binding"/>
    <property type="evidence" value="ECO:0007669"/>
    <property type="project" value="TreeGrafter"/>
</dbReference>
<reference evidence="4" key="2">
    <citation type="journal article" date="2014" name="ISME J.">
        <title>Microbial stratification in low pH oxic and suboxic macroscopic growths along an acid mine drainage.</title>
        <authorList>
            <person name="Mendez-Garcia C."/>
            <person name="Mesa V."/>
            <person name="Sprenger R.R."/>
            <person name="Richter M."/>
            <person name="Diez M.S."/>
            <person name="Solano J."/>
            <person name="Bargiela R."/>
            <person name="Golyshina O.V."/>
            <person name="Manteca A."/>
            <person name="Ramos J.L."/>
            <person name="Gallego J.R."/>
            <person name="Llorente I."/>
            <person name="Martins Dos Santos V.A."/>
            <person name="Jensen O.N."/>
            <person name="Pelaez A.I."/>
            <person name="Sanchez J."/>
            <person name="Ferrer M."/>
        </authorList>
    </citation>
    <scope>NUCLEOTIDE SEQUENCE</scope>
</reference>
<dbReference type="PANTHER" id="PTHR43050">
    <property type="entry name" value="SERINE / THREONINE RACEMASE FAMILY MEMBER"/>
    <property type="match status" value="1"/>
</dbReference>
<dbReference type="InterPro" id="IPR036052">
    <property type="entry name" value="TrpB-like_PALP_sf"/>
</dbReference>
<comment type="caution">
    <text evidence="4">The sequence shown here is derived from an EMBL/GenBank/DDBJ whole genome shotgun (WGS) entry which is preliminary data.</text>
</comment>
<proteinExistence type="predicted"/>
<dbReference type="GO" id="GO:0030378">
    <property type="term" value="F:serine racemase activity"/>
    <property type="evidence" value="ECO:0007669"/>
    <property type="project" value="TreeGrafter"/>
</dbReference>
<evidence type="ECO:0000256" key="2">
    <source>
        <dbReference type="ARBA" id="ARBA00022898"/>
    </source>
</evidence>
<accession>T1AHH6</accession>
<dbReference type="GO" id="GO:0000287">
    <property type="term" value="F:magnesium ion binding"/>
    <property type="evidence" value="ECO:0007669"/>
    <property type="project" value="TreeGrafter"/>
</dbReference>
<feature type="domain" description="Tryptophan synthase beta chain-like PALP" evidence="3">
    <location>
        <begin position="1"/>
        <end position="122"/>
    </location>
</feature>
<dbReference type="GO" id="GO:0018114">
    <property type="term" value="F:threonine racemase activity"/>
    <property type="evidence" value="ECO:0007669"/>
    <property type="project" value="TreeGrafter"/>
</dbReference>
<protein>
    <submittedName>
        <fullName evidence="4">Threonine dehydratase</fullName>
    </submittedName>
</protein>
<dbReference type="InterPro" id="IPR001926">
    <property type="entry name" value="TrpB-like_PALP"/>
</dbReference>
<organism evidence="4">
    <name type="scientific">mine drainage metagenome</name>
    <dbReference type="NCBI Taxonomy" id="410659"/>
    <lineage>
        <taxon>unclassified sequences</taxon>
        <taxon>metagenomes</taxon>
        <taxon>ecological metagenomes</taxon>
    </lineage>
</organism>
<feature type="non-terminal residue" evidence="4">
    <location>
        <position position="1"/>
    </location>
</feature>
<dbReference type="Gene3D" id="3.40.50.1100">
    <property type="match status" value="1"/>
</dbReference>
<evidence type="ECO:0000259" key="3">
    <source>
        <dbReference type="Pfam" id="PF00291"/>
    </source>
</evidence>
<dbReference type="Pfam" id="PF00291">
    <property type="entry name" value="PALP"/>
    <property type="match status" value="1"/>
</dbReference>
<name>T1AHH6_9ZZZZ</name>
<gene>
    <name evidence="4" type="ORF">B1B_09003</name>
</gene>
<evidence type="ECO:0000256" key="1">
    <source>
        <dbReference type="ARBA" id="ARBA00001933"/>
    </source>
</evidence>
<sequence>LAAGSALSLQALAPRCELVLAEPDGADDAAQSLRSGTHVTAFTPHTICDGLRAGIGTPNFTLLRATGASVITVSDAETRAAMRLLWRHLKQVVEPSSATVLAVVLQQRARFAGRRVGLILSGGNVDLDAIAFCARCGIG</sequence>
<keyword evidence="2" id="KW-0663">Pyridoxal phosphate</keyword>
<evidence type="ECO:0000313" key="4">
    <source>
        <dbReference type="EMBL" id="EQD56627.1"/>
    </source>
</evidence>
<dbReference type="GO" id="GO:0070179">
    <property type="term" value="P:D-serine biosynthetic process"/>
    <property type="evidence" value="ECO:0007669"/>
    <property type="project" value="TreeGrafter"/>
</dbReference>